<name>A0A4C1WYZ7_EUMVA</name>
<evidence type="ECO:0000313" key="2">
    <source>
        <dbReference type="Proteomes" id="UP000299102"/>
    </source>
</evidence>
<proteinExistence type="predicted"/>
<protein>
    <submittedName>
        <fullName evidence="1">Uncharacterized protein</fullName>
    </submittedName>
</protein>
<evidence type="ECO:0000313" key="1">
    <source>
        <dbReference type="EMBL" id="GBP55314.1"/>
    </source>
</evidence>
<dbReference type="AlphaFoldDB" id="A0A4C1WYZ7"/>
<accession>A0A4C1WYZ7</accession>
<dbReference type="Proteomes" id="UP000299102">
    <property type="component" value="Unassembled WGS sequence"/>
</dbReference>
<comment type="caution">
    <text evidence="1">The sequence shown here is derived from an EMBL/GenBank/DDBJ whole genome shotgun (WGS) entry which is preliminary data.</text>
</comment>
<reference evidence="1 2" key="1">
    <citation type="journal article" date="2019" name="Commun. Biol.">
        <title>The bagworm genome reveals a unique fibroin gene that provides high tensile strength.</title>
        <authorList>
            <person name="Kono N."/>
            <person name="Nakamura H."/>
            <person name="Ohtoshi R."/>
            <person name="Tomita M."/>
            <person name="Numata K."/>
            <person name="Arakawa K."/>
        </authorList>
    </citation>
    <scope>NUCLEOTIDE SEQUENCE [LARGE SCALE GENOMIC DNA]</scope>
</reference>
<gene>
    <name evidence="1" type="ORF">EVAR_43068_1</name>
</gene>
<organism evidence="1 2">
    <name type="scientific">Eumeta variegata</name>
    <name type="common">Bagworm moth</name>
    <name type="synonym">Eumeta japonica</name>
    <dbReference type="NCBI Taxonomy" id="151549"/>
    <lineage>
        <taxon>Eukaryota</taxon>
        <taxon>Metazoa</taxon>
        <taxon>Ecdysozoa</taxon>
        <taxon>Arthropoda</taxon>
        <taxon>Hexapoda</taxon>
        <taxon>Insecta</taxon>
        <taxon>Pterygota</taxon>
        <taxon>Neoptera</taxon>
        <taxon>Endopterygota</taxon>
        <taxon>Lepidoptera</taxon>
        <taxon>Glossata</taxon>
        <taxon>Ditrysia</taxon>
        <taxon>Tineoidea</taxon>
        <taxon>Psychidae</taxon>
        <taxon>Oiketicinae</taxon>
        <taxon>Eumeta</taxon>
    </lineage>
</organism>
<keyword evidence="2" id="KW-1185">Reference proteome</keyword>
<sequence length="197" mass="21719">MSQTGQDGVSSAEICAGAAHLRRSMRFELVRSLTRSDLYQRFDRVEDLLTSSSSSEPDPIAHSGNRQRSRHLTAFDFISECRSSPVNDNEVQRSPTLSSSPHVPISRYCDAFVTNFSAVDFRVVGAWGVARDRTLNCAATASRVDVLRANYSALSPLSPFFPEGPPAGSVDDRLWIEFCISLQFVSAMPDMPVNLVE</sequence>
<dbReference type="EMBL" id="BGZK01000665">
    <property type="protein sequence ID" value="GBP55314.1"/>
    <property type="molecule type" value="Genomic_DNA"/>
</dbReference>